<dbReference type="PIRSF" id="PIRSF000485">
    <property type="entry name" value="Amd_phspho_trans"/>
    <property type="match status" value="1"/>
</dbReference>
<feature type="binding site" evidence="7 10">
    <location>
        <position position="291"/>
    </location>
    <ligand>
        <name>Mg(2+)</name>
        <dbReference type="ChEBI" id="CHEBI:18420"/>
    </ligand>
</feature>
<keyword evidence="4 7" id="KW-0808">Transferase</keyword>
<comment type="similarity">
    <text evidence="2 7 8">In the C-terminal section; belongs to the purine/pyrimidine phosphoribosyltransferase family.</text>
</comment>
<reference evidence="13" key="2">
    <citation type="journal article" date="2021" name="PeerJ">
        <title>Extensive microbial diversity within the chicken gut microbiome revealed by metagenomics and culture.</title>
        <authorList>
            <person name="Gilroy R."/>
            <person name="Ravi A."/>
            <person name="Getino M."/>
            <person name="Pursley I."/>
            <person name="Horton D.L."/>
            <person name="Alikhan N.F."/>
            <person name="Baker D."/>
            <person name="Gharbi K."/>
            <person name="Hall N."/>
            <person name="Watson M."/>
            <person name="Adriaenssens E.M."/>
            <person name="Foster-Nyarko E."/>
            <person name="Jarju S."/>
            <person name="Secka A."/>
            <person name="Antonio M."/>
            <person name="Oren A."/>
            <person name="Chaudhuri R.R."/>
            <person name="La Ragione R."/>
            <person name="Hildebrand F."/>
            <person name="Pallen M.J."/>
        </authorList>
    </citation>
    <scope>NUCLEOTIDE SEQUENCE</scope>
    <source>
        <strain evidence="13">ChiSxjej1B13-7958</strain>
    </source>
</reference>
<evidence type="ECO:0000256" key="1">
    <source>
        <dbReference type="ARBA" id="ARBA00005209"/>
    </source>
</evidence>
<dbReference type="EMBL" id="DVGZ01000027">
    <property type="protein sequence ID" value="HIR46537.1"/>
    <property type="molecule type" value="Genomic_DNA"/>
</dbReference>
<dbReference type="GO" id="GO:0051539">
    <property type="term" value="F:4 iron, 4 sulfur cluster binding"/>
    <property type="evidence" value="ECO:0007669"/>
    <property type="project" value="UniProtKB-KW"/>
</dbReference>
<feature type="domain" description="Glutamine amidotransferase type-2" evidence="12">
    <location>
        <begin position="8"/>
        <end position="226"/>
    </location>
</feature>
<dbReference type="InterPro" id="IPR017932">
    <property type="entry name" value="GATase_2_dom"/>
</dbReference>
<dbReference type="PANTHER" id="PTHR11907">
    <property type="entry name" value="AMIDOPHOSPHORIBOSYLTRANSFERASE"/>
    <property type="match status" value="1"/>
</dbReference>
<evidence type="ECO:0000256" key="11">
    <source>
        <dbReference type="PIRSR" id="PIRSR000485-3"/>
    </source>
</evidence>
<comment type="function">
    <text evidence="7">Catalyzes the formation of phosphoribosylamine from phosphoribosylpyrophosphate (PRPP) and glutamine.</text>
</comment>
<dbReference type="InterPro" id="IPR029057">
    <property type="entry name" value="PRTase-like"/>
</dbReference>
<keyword evidence="6 7" id="KW-0315">Glutamine amidotransferase</keyword>
<evidence type="ECO:0000256" key="6">
    <source>
        <dbReference type="ARBA" id="ARBA00022962"/>
    </source>
</evidence>
<keyword evidence="5 7" id="KW-0658">Purine biosynthesis</keyword>
<dbReference type="InterPro" id="IPR035584">
    <property type="entry name" value="PurF_N"/>
</dbReference>
<dbReference type="InterPro" id="IPR029055">
    <property type="entry name" value="Ntn_hydrolases_N"/>
</dbReference>
<proteinExistence type="inferred from homology"/>
<dbReference type="GO" id="GO:0000287">
    <property type="term" value="F:magnesium ion binding"/>
    <property type="evidence" value="ECO:0007669"/>
    <property type="project" value="UniProtKB-UniRule"/>
</dbReference>
<evidence type="ECO:0000256" key="10">
    <source>
        <dbReference type="PIRSR" id="PIRSR000485-2"/>
    </source>
</evidence>
<dbReference type="HAMAP" id="MF_01931">
    <property type="entry name" value="PurF"/>
    <property type="match status" value="1"/>
</dbReference>
<dbReference type="Proteomes" id="UP000824242">
    <property type="component" value="Unassembled WGS sequence"/>
</dbReference>
<feature type="binding site" evidence="7 11">
    <location>
        <position position="439"/>
    </location>
    <ligand>
        <name>[4Fe-4S] cluster</name>
        <dbReference type="ChEBI" id="CHEBI:49883"/>
    </ligand>
</feature>
<comment type="caution">
    <text evidence="13">The sequence shown here is derived from an EMBL/GenBank/DDBJ whole genome shotgun (WGS) entry which is preliminary data.</text>
</comment>
<keyword evidence="3 7" id="KW-0328">Glycosyltransferase</keyword>
<keyword evidence="7 10" id="KW-0479">Metal-binding</keyword>
<feature type="binding site" evidence="7 11">
    <location>
        <position position="390"/>
    </location>
    <ligand>
        <name>[4Fe-4S] cluster</name>
        <dbReference type="ChEBI" id="CHEBI:49883"/>
    </ligand>
</feature>
<gene>
    <name evidence="7" type="primary">purF</name>
    <name evidence="13" type="ORF">IAB89_02590</name>
</gene>
<dbReference type="Gene3D" id="3.40.50.2020">
    <property type="match status" value="1"/>
</dbReference>
<dbReference type="InterPro" id="IPR005854">
    <property type="entry name" value="PurF"/>
</dbReference>
<evidence type="ECO:0000313" key="13">
    <source>
        <dbReference type="EMBL" id="HIR46537.1"/>
    </source>
</evidence>
<feature type="binding site" evidence="7 10">
    <location>
        <position position="353"/>
    </location>
    <ligand>
        <name>Mg(2+)</name>
        <dbReference type="ChEBI" id="CHEBI:18420"/>
    </ligand>
</feature>
<keyword evidence="7 10" id="KW-0460">Magnesium</keyword>
<organism evidence="13 14">
    <name type="scientific">Candidatus Caccousia avicola</name>
    <dbReference type="NCBI Taxonomy" id="2840721"/>
    <lineage>
        <taxon>Bacteria</taxon>
        <taxon>Bacillati</taxon>
        <taxon>Bacillota</taxon>
        <taxon>Clostridia</taxon>
        <taxon>Eubacteriales</taxon>
        <taxon>Oscillospiraceae</taxon>
        <taxon>Oscillospiraceae incertae sedis</taxon>
        <taxon>Candidatus Caccousia</taxon>
    </lineage>
</organism>
<evidence type="ECO:0000256" key="7">
    <source>
        <dbReference type="HAMAP-Rule" id="MF_01931"/>
    </source>
</evidence>
<evidence type="ECO:0000256" key="8">
    <source>
        <dbReference type="PIRNR" id="PIRNR000485"/>
    </source>
</evidence>
<feature type="binding site" evidence="7 11">
    <location>
        <position position="442"/>
    </location>
    <ligand>
        <name>[4Fe-4S] cluster</name>
        <dbReference type="ChEBI" id="CHEBI:49883"/>
    </ligand>
</feature>
<dbReference type="GO" id="GO:0009113">
    <property type="term" value="P:purine nucleobase biosynthetic process"/>
    <property type="evidence" value="ECO:0007669"/>
    <property type="project" value="UniProtKB-UniRule"/>
</dbReference>
<name>A0A9D1ALW4_9FIRM</name>
<feature type="active site" description="Nucleophile" evidence="7 9">
    <location>
        <position position="8"/>
    </location>
</feature>
<protein>
    <recommendedName>
        <fullName evidence="7">Amidophosphoribosyltransferase</fullName>
        <shortName evidence="7">ATase</shortName>
        <ecNumber evidence="7">2.4.2.14</ecNumber>
    </recommendedName>
    <alternativeName>
        <fullName evidence="7">Glutamine phosphoribosylpyrophosphate amidotransferase</fullName>
        <shortName evidence="7">GPATase</shortName>
    </alternativeName>
</protein>
<dbReference type="SUPFAM" id="SSF56235">
    <property type="entry name" value="N-terminal nucleophile aminohydrolases (Ntn hydrolases)"/>
    <property type="match status" value="1"/>
</dbReference>
<dbReference type="CDD" id="cd06223">
    <property type="entry name" value="PRTases_typeI"/>
    <property type="match status" value="1"/>
</dbReference>
<evidence type="ECO:0000313" key="14">
    <source>
        <dbReference type="Proteomes" id="UP000824242"/>
    </source>
</evidence>
<dbReference type="Pfam" id="PF13537">
    <property type="entry name" value="GATase_7"/>
    <property type="match status" value="1"/>
</dbReference>
<evidence type="ECO:0000259" key="12">
    <source>
        <dbReference type="PROSITE" id="PS51278"/>
    </source>
</evidence>
<dbReference type="AlphaFoldDB" id="A0A9D1ALW4"/>
<feature type="binding site" evidence="7 11">
    <location>
        <position position="242"/>
    </location>
    <ligand>
        <name>[4Fe-4S] cluster</name>
        <dbReference type="ChEBI" id="CHEBI:49883"/>
    </ligand>
</feature>
<dbReference type="GO" id="GO:0004044">
    <property type="term" value="F:amidophosphoribosyltransferase activity"/>
    <property type="evidence" value="ECO:0007669"/>
    <property type="project" value="UniProtKB-UniRule"/>
</dbReference>
<evidence type="ECO:0000256" key="9">
    <source>
        <dbReference type="PIRSR" id="PIRSR000485-1"/>
    </source>
</evidence>
<sequence length="468" mass="50839">MRKINEECGVFGVYREEEAPLLTYFGLHALQHRGQEGAGIACADGRDITCRKGCGLLTEVFRHETLEELKGHSCIGHVRYATAGGNELENVQPLAARSYLGCVAVVHNGQIVNAAPLRRELEEKGSIFRGTSDSEIILHLIQGGTGSLLEKIEAACRRLEGAFSFLILTEKNLYAIRDKNGIRPLSIGRTAGGSWCVSSETCAFGVINARFVRDVAPGEIVKFSASGAESFFYTKECTHRLCAMEYIYFSRPDSMLEGRSVHAVRKETGRRLARLEENGTFADIVVGVPDSSLSAAMGYSEELGLPYEMGLIKNKYTGRTFIQPTQKLRDTGVRMKLSASQPVVEGKRVVLIDDSLVRGTTSRRIVQLLREAGAAEVHLRIASPEMKFPCFYGVDTSTRAELASANHTPQELCRLLGADSLRFLPDSELCGACGGDSLCRACFTGSYVTPLFGCGESAGLTISAGNAL</sequence>
<accession>A0A9D1ALW4</accession>
<feature type="binding site" evidence="7 10">
    <location>
        <position position="354"/>
    </location>
    <ligand>
        <name>Mg(2+)</name>
        <dbReference type="ChEBI" id="CHEBI:18420"/>
    </ligand>
</feature>
<comment type="pathway">
    <text evidence="1 7 8">Purine metabolism; IMP biosynthesis via de novo pathway; N(1)-(5-phospho-D-ribosyl)glycinamide from 5-phospho-alpha-D-ribose 1-diphosphate: step 1/2.</text>
</comment>
<keyword evidence="7 11" id="KW-0411">Iron-sulfur</keyword>
<dbReference type="PROSITE" id="PS51278">
    <property type="entry name" value="GATASE_TYPE_2"/>
    <property type="match status" value="1"/>
</dbReference>
<reference evidence="13" key="1">
    <citation type="submission" date="2020-10" db="EMBL/GenBank/DDBJ databases">
        <authorList>
            <person name="Gilroy R."/>
        </authorList>
    </citation>
    <scope>NUCLEOTIDE SEQUENCE</scope>
    <source>
        <strain evidence="13">ChiSxjej1B13-7958</strain>
    </source>
</reference>
<comment type="cofactor">
    <cofactor evidence="7 11">
        <name>[4Fe-4S] cluster</name>
        <dbReference type="ChEBI" id="CHEBI:49883"/>
    </cofactor>
    <text evidence="7 11">Binds 1 [4Fe-4S] cluster per subunit.</text>
</comment>
<dbReference type="SUPFAM" id="SSF53271">
    <property type="entry name" value="PRTase-like"/>
    <property type="match status" value="1"/>
</dbReference>
<dbReference type="Pfam" id="PF00156">
    <property type="entry name" value="Pribosyltran"/>
    <property type="match status" value="1"/>
</dbReference>
<evidence type="ECO:0000256" key="5">
    <source>
        <dbReference type="ARBA" id="ARBA00022755"/>
    </source>
</evidence>
<evidence type="ECO:0000256" key="3">
    <source>
        <dbReference type="ARBA" id="ARBA00022676"/>
    </source>
</evidence>
<dbReference type="EC" id="2.4.2.14" evidence="7"/>
<comment type="cofactor">
    <cofactor evidence="7 10">
        <name>Mg(2+)</name>
        <dbReference type="ChEBI" id="CHEBI:18420"/>
    </cofactor>
    <text evidence="7 10">Binds 1 Mg(2+) ion per subunit.</text>
</comment>
<evidence type="ECO:0000256" key="2">
    <source>
        <dbReference type="ARBA" id="ARBA00010138"/>
    </source>
</evidence>
<keyword evidence="7 11" id="KW-0408">Iron</keyword>
<keyword evidence="7" id="KW-0004">4Fe-4S</keyword>
<dbReference type="CDD" id="cd00715">
    <property type="entry name" value="GPATase_N"/>
    <property type="match status" value="1"/>
</dbReference>
<dbReference type="Gene3D" id="3.60.20.10">
    <property type="entry name" value="Glutamine Phosphoribosylpyrophosphate, subunit 1, domain 1"/>
    <property type="match status" value="1"/>
</dbReference>
<dbReference type="GO" id="GO:0006189">
    <property type="term" value="P:'de novo' IMP biosynthetic process"/>
    <property type="evidence" value="ECO:0007669"/>
    <property type="project" value="UniProtKB-UniRule"/>
</dbReference>
<dbReference type="NCBIfam" id="TIGR01134">
    <property type="entry name" value="purF"/>
    <property type="match status" value="1"/>
</dbReference>
<comment type="catalytic activity">
    <reaction evidence="7 8">
        <text>5-phospho-beta-D-ribosylamine + L-glutamate + diphosphate = 5-phospho-alpha-D-ribose 1-diphosphate + L-glutamine + H2O</text>
        <dbReference type="Rhea" id="RHEA:14905"/>
        <dbReference type="ChEBI" id="CHEBI:15377"/>
        <dbReference type="ChEBI" id="CHEBI:29985"/>
        <dbReference type="ChEBI" id="CHEBI:33019"/>
        <dbReference type="ChEBI" id="CHEBI:58017"/>
        <dbReference type="ChEBI" id="CHEBI:58359"/>
        <dbReference type="ChEBI" id="CHEBI:58681"/>
        <dbReference type="EC" id="2.4.2.14"/>
    </reaction>
</comment>
<evidence type="ECO:0000256" key="4">
    <source>
        <dbReference type="ARBA" id="ARBA00022679"/>
    </source>
</evidence>
<dbReference type="InterPro" id="IPR000836">
    <property type="entry name" value="PRTase_dom"/>
</dbReference>